<organism evidence="2 3">
    <name type="scientific">Bradyrhizobium rifense</name>
    <dbReference type="NCBI Taxonomy" id="515499"/>
    <lineage>
        <taxon>Bacteria</taxon>
        <taxon>Pseudomonadati</taxon>
        <taxon>Pseudomonadota</taxon>
        <taxon>Alphaproteobacteria</taxon>
        <taxon>Hyphomicrobiales</taxon>
        <taxon>Nitrobacteraceae</taxon>
        <taxon>Bradyrhizobium</taxon>
    </lineage>
</organism>
<name>A0A5D3KHL7_9BRAD</name>
<dbReference type="Proteomes" id="UP000324758">
    <property type="component" value="Unassembled WGS sequence"/>
</dbReference>
<gene>
    <name evidence="2" type="ORF">FXB40_11915</name>
</gene>
<feature type="compositionally biased region" description="Pro residues" evidence="1">
    <location>
        <begin position="24"/>
        <end position="59"/>
    </location>
</feature>
<proteinExistence type="predicted"/>
<feature type="compositionally biased region" description="Basic and acidic residues" evidence="1">
    <location>
        <begin position="96"/>
        <end position="109"/>
    </location>
</feature>
<dbReference type="EMBL" id="VSSS01000020">
    <property type="protein sequence ID" value="TYL96333.1"/>
    <property type="molecule type" value="Genomic_DNA"/>
</dbReference>
<comment type="caution">
    <text evidence="2">The sequence shown here is derived from an EMBL/GenBank/DDBJ whole genome shotgun (WGS) entry which is preliminary data.</text>
</comment>
<dbReference type="PRINTS" id="PR01217">
    <property type="entry name" value="PRICHEXTENSN"/>
</dbReference>
<feature type="region of interest" description="Disordered" evidence="1">
    <location>
        <begin position="92"/>
        <end position="118"/>
    </location>
</feature>
<protein>
    <submittedName>
        <fullName evidence="2">Uncharacterized protein</fullName>
    </submittedName>
</protein>
<dbReference type="AlphaFoldDB" id="A0A5D3KHL7"/>
<evidence type="ECO:0000256" key="1">
    <source>
        <dbReference type="SAM" id="MobiDB-lite"/>
    </source>
</evidence>
<sequence>MPPTCIPPKPPACMPPPKPPPCIPPPKPPPCIPPPKPPRPPPPKPPPPWPPPPPPPPPRASTGEAIAITAAIVAAVRPLRSLLFIEPSSLQCGGDRAARGCSDEKKERSPSTYKCARF</sequence>
<dbReference type="PRINTS" id="PR00021">
    <property type="entry name" value="PRORICH"/>
</dbReference>
<feature type="region of interest" description="Disordered" evidence="1">
    <location>
        <begin position="24"/>
        <end position="62"/>
    </location>
</feature>
<evidence type="ECO:0000313" key="2">
    <source>
        <dbReference type="EMBL" id="TYL96333.1"/>
    </source>
</evidence>
<accession>A0A5D3KHL7</accession>
<keyword evidence="3" id="KW-1185">Reference proteome</keyword>
<evidence type="ECO:0000313" key="3">
    <source>
        <dbReference type="Proteomes" id="UP000324758"/>
    </source>
</evidence>
<reference evidence="2 3" key="1">
    <citation type="submission" date="2019-08" db="EMBL/GenBank/DDBJ databases">
        <title>Bradyrhizobium hipponensis sp. nov., a rhizobium isolated from a Lupinus angustifolius root nodule in Tunisia.</title>
        <authorList>
            <person name="Off K."/>
            <person name="Rejili M."/>
            <person name="Mars M."/>
            <person name="Brachmann A."/>
            <person name="Marin M."/>
        </authorList>
    </citation>
    <scope>NUCLEOTIDE SEQUENCE [LARGE SCALE GENOMIC DNA]</scope>
    <source>
        <strain evidence="2 3">CTAW71</strain>
    </source>
</reference>